<dbReference type="Pfam" id="PF13155">
    <property type="entry name" value="Toprim_2"/>
    <property type="match status" value="1"/>
</dbReference>
<dbReference type="InterPro" id="IPR025054">
    <property type="entry name" value="DUF3991"/>
</dbReference>
<evidence type="ECO:0000259" key="1">
    <source>
        <dbReference type="Pfam" id="PF13154"/>
    </source>
</evidence>
<gene>
    <name evidence="2" type="ORF">Enr13x_23690</name>
</gene>
<dbReference type="Gene3D" id="3.40.1360.10">
    <property type="match status" value="1"/>
</dbReference>
<dbReference type="Pfam" id="PF13154">
    <property type="entry name" value="DUF3991"/>
    <property type="match status" value="1"/>
</dbReference>
<organism evidence="2 3">
    <name type="scientific">Stieleria neptunia</name>
    <dbReference type="NCBI Taxonomy" id="2527979"/>
    <lineage>
        <taxon>Bacteria</taxon>
        <taxon>Pseudomonadati</taxon>
        <taxon>Planctomycetota</taxon>
        <taxon>Planctomycetia</taxon>
        <taxon>Pirellulales</taxon>
        <taxon>Pirellulaceae</taxon>
        <taxon>Stieleria</taxon>
    </lineage>
</organism>
<keyword evidence="3" id="KW-1185">Reference proteome</keyword>
<accession>A0A518HNW9</accession>
<evidence type="ECO:0000313" key="3">
    <source>
        <dbReference type="Proteomes" id="UP000319004"/>
    </source>
</evidence>
<proteinExistence type="predicted"/>
<protein>
    <recommendedName>
        <fullName evidence="1">DUF3991 domain-containing protein</fullName>
    </recommendedName>
</protein>
<dbReference type="Proteomes" id="UP000319004">
    <property type="component" value="Chromosome"/>
</dbReference>
<dbReference type="EMBL" id="CP037423">
    <property type="protein sequence ID" value="QDV42521.1"/>
    <property type="molecule type" value="Genomic_DNA"/>
</dbReference>
<dbReference type="KEGG" id="snep:Enr13x_23690"/>
<dbReference type="AlphaFoldDB" id="A0A518HNW9"/>
<feature type="domain" description="DUF3991" evidence="1">
    <location>
        <begin position="157"/>
        <end position="227"/>
    </location>
</feature>
<evidence type="ECO:0000313" key="2">
    <source>
        <dbReference type="EMBL" id="QDV42521.1"/>
    </source>
</evidence>
<sequence length="346" mass="38208">MTWITTPKHLPVGSEIRYGRTMEDRREELERFKRIDLRQYAESRGFIIDRKASSRNSIVMRHTNGDKIGIGKTTANTYVFFNYKNDQGGSIIDLVLSLDGGNLGTARKTLRAYDGSSAVQRAPSPPLPFELQPSQHDASRVLAAWMRAKAIGAIGHPYLTEHRGISAAIQNDPIFHDRIRIDARGNAVFPHFNQTGLCGFELKNGNASGTTFTGFSPGGVKGLACSRPRVSDREMVVCETAVDMLSLATVEGTENRRFFSTSGQFSSHQAECLRSAVKNMPSGATKVLLAFDHDDGGRQLASQIRDVIQNCPIEVVDYFPAEQGMDWNDVLRQTLSTGKSRLTPTL</sequence>
<reference evidence="2 3" key="1">
    <citation type="submission" date="2019-03" db="EMBL/GenBank/DDBJ databases">
        <title>Deep-cultivation of Planctomycetes and their phenomic and genomic characterization uncovers novel biology.</title>
        <authorList>
            <person name="Wiegand S."/>
            <person name="Jogler M."/>
            <person name="Boedeker C."/>
            <person name="Pinto D."/>
            <person name="Vollmers J."/>
            <person name="Rivas-Marin E."/>
            <person name="Kohn T."/>
            <person name="Peeters S.H."/>
            <person name="Heuer A."/>
            <person name="Rast P."/>
            <person name="Oberbeckmann S."/>
            <person name="Bunk B."/>
            <person name="Jeske O."/>
            <person name="Meyerdierks A."/>
            <person name="Storesund J.E."/>
            <person name="Kallscheuer N."/>
            <person name="Luecker S."/>
            <person name="Lage O.M."/>
            <person name="Pohl T."/>
            <person name="Merkel B.J."/>
            <person name="Hornburger P."/>
            <person name="Mueller R.-W."/>
            <person name="Bruemmer F."/>
            <person name="Labrenz M."/>
            <person name="Spormann A.M."/>
            <person name="Op den Camp H."/>
            <person name="Overmann J."/>
            <person name="Amann R."/>
            <person name="Jetten M.S.M."/>
            <person name="Mascher T."/>
            <person name="Medema M.H."/>
            <person name="Devos D.P."/>
            <person name="Kaster A.-K."/>
            <person name="Ovreas L."/>
            <person name="Rohde M."/>
            <person name="Galperin M.Y."/>
            <person name="Jogler C."/>
        </authorList>
    </citation>
    <scope>NUCLEOTIDE SEQUENCE [LARGE SCALE GENOMIC DNA]</scope>
    <source>
        <strain evidence="2 3">Enr13</strain>
    </source>
</reference>
<name>A0A518HNW9_9BACT</name>